<protein>
    <submittedName>
        <fullName evidence="1">Uncharacterized protein</fullName>
    </submittedName>
</protein>
<accession>A0AAE1AU38</accession>
<keyword evidence="2" id="KW-1185">Reference proteome</keyword>
<gene>
    <name evidence="1" type="ORF">RRG08_012103</name>
</gene>
<comment type="caution">
    <text evidence="1">The sequence shown here is derived from an EMBL/GenBank/DDBJ whole genome shotgun (WGS) entry which is preliminary data.</text>
</comment>
<reference evidence="1" key="1">
    <citation type="journal article" date="2023" name="G3 (Bethesda)">
        <title>A reference genome for the long-term kleptoplast-retaining sea slug Elysia crispata morphotype clarki.</title>
        <authorList>
            <person name="Eastman K.E."/>
            <person name="Pendleton A.L."/>
            <person name="Shaikh M.A."/>
            <person name="Suttiyut T."/>
            <person name="Ogas R."/>
            <person name="Tomko P."/>
            <person name="Gavelis G."/>
            <person name="Widhalm J.R."/>
            <person name="Wisecaver J.H."/>
        </authorList>
    </citation>
    <scope>NUCLEOTIDE SEQUENCE</scope>
    <source>
        <strain evidence="1">ECLA1</strain>
    </source>
</reference>
<dbReference type="Proteomes" id="UP001283361">
    <property type="component" value="Unassembled WGS sequence"/>
</dbReference>
<evidence type="ECO:0000313" key="1">
    <source>
        <dbReference type="EMBL" id="KAK3793341.1"/>
    </source>
</evidence>
<dbReference type="AlphaFoldDB" id="A0AAE1AU38"/>
<dbReference type="EMBL" id="JAWDGP010001257">
    <property type="protein sequence ID" value="KAK3793341.1"/>
    <property type="molecule type" value="Genomic_DNA"/>
</dbReference>
<organism evidence="1 2">
    <name type="scientific">Elysia crispata</name>
    <name type="common">lettuce slug</name>
    <dbReference type="NCBI Taxonomy" id="231223"/>
    <lineage>
        <taxon>Eukaryota</taxon>
        <taxon>Metazoa</taxon>
        <taxon>Spiralia</taxon>
        <taxon>Lophotrochozoa</taxon>
        <taxon>Mollusca</taxon>
        <taxon>Gastropoda</taxon>
        <taxon>Heterobranchia</taxon>
        <taxon>Euthyneura</taxon>
        <taxon>Panpulmonata</taxon>
        <taxon>Sacoglossa</taxon>
        <taxon>Placobranchoidea</taxon>
        <taxon>Plakobranchidae</taxon>
        <taxon>Elysia</taxon>
    </lineage>
</organism>
<name>A0AAE1AU38_9GAST</name>
<proteinExistence type="predicted"/>
<sequence length="133" mass="15467">MDQPVESPTDKLGVPARVVEELLREELGSWLHLERSGDTKLREYCSPCYIRVKRCFGPKLSPKRSRNKMEYLPYMSDFDEVQEFRVIACLVFLDTFDGSMTLVLLIRDENLELRESKPASSSYRNVKLQTSRS</sequence>
<evidence type="ECO:0000313" key="2">
    <source>
        <dbReference type="Proteomes" id="UP001283361"/>
    </source>
</evidence>